<evidence type="ECO:0000256" key="4">
    <source>
        <dbReference type="ARBA" id="ARBA00023274"/>
    </source>
</evidence>
<dbReference type="PANTHER" id="PTHR36083">
    <property type="entry name" value="50S RIBOSOMAL PROTEIN L32, CHLOROPLASTIC"/>
    <property type="match status" value="1"/>
</dbReference>
<evidence type="ECO:0000256" key="1">
    <source>
        <dbReference type="ARBA" id="ARBA00004229"/>
    </source>
</evidence>
<dbReference type="Pfam" id="PF01783">
    <property type="entry name" value="Ribosomal_L32p"/>
    <property type="match status" value="1"/>
</dbReference>
<evidence type="ECO:0000256" key="3">
    <source>
        <dbReference type="ARBA" id="ARBA00022980"/>
    </source>
</evidence>
<proteinExistence type="inferred from homology"/>
<evidence type="ECO:0000256" key="2">
    <source>
        <dbReference type="ARBA" id="ARBA00008560"/>
    </source>
</evidence>
<evidence type="ECO:0000313" key="7">
    <source>
        <dbReference type="EMBL" id="XAT84340.1"/>
    </source>
</evidence>
<dbReference type="InterPro" id="IPR044958">
    <property type="entry name" value="Ribosomal_bL32_plant/cyanobact"/>
</dbReference>
<comment type="subcellular location">
    <subcellularLocation>
        <location evidence="1">Plastid</location>
        <location evidence="1">Chloroplast</location>
    </subcellularLocation>
</comment>
<dbReference type="AlphaFoldDB" id="A0AAU7AMG3"/>
<evidence type="ECO:0000256" key="5">
    <source>
        <dbReference type="ARBA" id="ARBA00035280"/>
    </source>
</evidence>
<dbReference type="InterPro" id="IPR002677">
    <property type="entry name" value="Ribosomal_bL32"/>
</dbReference>
<dbReference type="PANTHER" id="PTHR36083:SF1">
    <property type="entry name" value="LARGE RIBOSOMAL SUBUNIT PROTEIN BL32C"/>
    <property type="match status" value="1"/>
</dbReference>
<geneLocation type="chloroplast" evidence="7"/>
<dbReference type="EMBL" id="PP790565">
    <property type="protein sequence ID" value="XAT84340.1"/>
    <property type="molecule type" value="Genomic_DNA"/>
</dbReference>
<gene>
    <name evidence="7" type="primary">rpl32</name>
</gene>
<reference evidence="7" key="1">
    <citation type="submission" date="2024-05" db="EMBL/GenBank/DDBJ databases">
        <authorList>
            <person name="Lee J.-e."/>
            <person name="Kim S."/>
            <person name="Choi S.C."/>
        </authorList>
    </citation>
    <scope>NUCLEOTIDE SEQUENCE</scope>
</reference>
<sequence>MAVPKKRTSMSKKRIRRNIWIKKGSYLIAKKASYLSKFTSMINLLDNVIKNKKQPVLNRKVFGFGFLSKNLFNQ</sequence>
<keyword evidence="7" id="KW-0934">Plastid</keyword>
<keyword evidence="4" id="KW-0687">Ribonucleoprotein</keyword>
<keyword evidence="3 7" id="KW-0689">Ribosomal protein</keyword>
<name>A0AAU7AMG3_9POAL</name>
<evidence type="ECO:0000256" key="6">
    <source>
        <dbReference type="ARBA" id="ARBA00035431"/>
    </source>
</evidence>
<dbReference type="GO" id="GO:0015934">
    <property type="term" value="C:large ribosomal subunit"/>
    <property type="evidence" value="ECO:0007669"/>
    <property type="project" value="InterPro"/>
</dbReference>
<protein>
    <recommendedName>
        <fullName evidence="5">Large ribosomal subunit protein bL32c</fullName>
    </recommendedName>
    <alternativeName>
        <fullName evidence="6">50S ribosomal protein L32, chloroplastic</fullName>
    </alternativeName>
</protein>
<dbReference type="GO" id="GO:0009507">
    <property type="term" value="C:chloroplast"/>
    <property type="evidence" value="ECO:0007669"/>
    <property type="project" value="UniProtKB-SubCell"/>
</dbReference>
<organism evidence="7">
    <name type="scientific">Juncus fauriei</name>
    <dbReference type="NCBI Taxonomy" id="2980169"/>
    <lineage>
        <taxon>Eukaryota</taxon>
        <taxon>Viridiplantae</taxon>
        <taxon>Streptophyta</taxon>
        <taxon>Embryophyta</taxon>
        <taxon>Tracheophyta</taxon>
        <taxon>Spermatophyta</taxon>
        <taxon>Magnoliopsida</taxon>
        <taxon>Liliopsida</taxon>
        <taxon>Poales</taxon>
        <taxon>Juncaceae</taxon>
        <taxon>Juncus</taxon>
    </lineage>
</organism>
<dbReference type="GO" id="GO:0003735">
    <property type="term" value="F:structural constituent of ribosome"/>
    <property type="evidence" value="ECO:0007669"/>
    <property type="project" value="InterPro"/>
</dbReference>
<dbReference type="GO" id="GO:0006412">
    <property type="term" value="P:translation"/>
    <property type="evidence" value="ECO:0007669"/>
    <property type="project" value="InterPro"/>
</dbReference>
<accession>A0AAU7AMG3</accession>
<comment type="similarity">
    <text evidence="2">Belongs to the bacterial ribosomal protein bL32 family.</text>
</comment>
<dbReference type="InterPro" id="IPR011332">
    <property type="entry name" value="Ribosomal_zn-bd"/>
</dbReference>
<keyword evidence="7" id="KW-0150">Chloroplast</keyword>
<dbReference type="SUPFAM" id="SSF57829">
    <property type="entry name" value="Zn-binding ribosomal proteins"/>
    <property type="match status" value="1"/>
</dbReference>